<evidence type="ECO:0000256" key="3">
    <source>
        <dbReference type="PROSITE-ProRule" id="PRU00023"/>
    </source>
</evidence>
<evidence type="ECO:0000313" key="7">
    <source>
        <dbReference type="Proteomes" id="UP001244011"/>
    </source>
</evidence>
<dbReference type="GeneID" id="85308747"/>
<dbReference type="EMBL" id="MU839016">
    <property type="protein sequence ID" value="KAK1765276.1"/>
    <property type="molecule type" value="Genomic_DNA"/>
</dbReference>
<dbReference type="Pfam" id="PF14420">
    <property type="entry name" value="Clr5"/>
    <property type="match status" value="1"/>
</dbReference>
<dbReference type="Proteomes" id="UP001244011">
    <property type="component" value="Unassembled WGS sequence"/>
</dbReference>
<dbReference type="Pfam" id="PF00023">
    <property type="entry name" value="Ank"/>
    <property type="match status" value="6"/>
</dbReference>
<feature type="repeat" description="ANK" evidence="3">
    <location>
        <begin position="638"/>
        <end position="670"/>
    </location>
</feature>
<feature type="repeat" description="ANK" evidence="3">
    <location>
        <begin position="921"/>
        <end position="953"/>
    </location>
</feature>
<dbReference type="GO" id="GO:0045944">
    <property type="term" value="P:positive regulation of transcription by RNA polymerase II"/>
    <property type="evidence" value="ECO:0007669"/>
    <property type="project" value="TreeGrafter"/>
</dbReference>
<evidence type="ECO:0000256" key="2">
    <source>
        <dbReference type="ARBA" id="ARBA00023043"/>
    </source>
</evidence>
<dbReference type="PANTHER" id="PTHR24193:SF121">
    <property type="entry name" value="ADA2A-CONTAINING COMPLEX COMPONENT 3, ISOFORM D"/>
    <property type="match status" value="1"/>
</dbReference>
<dbReference type="PROSITE" id="PS50088">
    <property type="entry name" value="ANK_REPEAT"/>
    <property type="match status" value="16"/>
</dbReference>
<evidence type="ECO:0000256" key="4">
    <source>
        <dbReference type="SAM" id="MobiDB-lite"/>
    </source>
</evidence>
<feature type="repeat" description="ANK" evidence="3">
    <location>
        <begin position="1091"/>
        <end position="1123"/>
    </location>
</feature>
<keyword evidence="1" id="KW-0677">Repeat</keyword>
<name>A0AAJ0C072_9PEZI</name>
<feature type="repeat" description="ANK" evidence="3">
    <location>
        <begin position="1021"/>
        <end position="1053"/>
    </location>
</feature>
<feature type="repeat" description="ANK" evidence="3">
    <location>
        <begin position="559"/>
        <end position="588"/>
    </location>
</feature>
<dbReference type="InterPro" id="IPR002110">
    <property type="entry name" value="Ankyrin_rpt"/>
</dbReference>
<evidence type="ECO:0000313" key="6">
    <source>
        <dbReference type="EMBL" id="KAK1765276.1"/>
    </source>
</evidence>
<keyword evidence="7" id="KW-1185">Reference proteome</keyword>
<feature type="repeat" description="ANK" evidence="3">
    <location>
        <begin position="741"/>
        <end position="773"/>
    </location>
</feature>
<evidence type="ECO:0000256" key="1">
    <source>
        <dbReference type="ARBA" id="ARBA00022737"/>
    </source>
</evidence>
<dbReference type="SUPFAM" id="SSF48403">
    <property type="entry name" value="Ankyrin repeat"/>
    <property type="match status" value="4"/>
</dbReference>
<feature type="repeat" description="ANK" evidence="3">
    <location>
        <begin position="1126"/>
        <end position="1158"/>
    </location>
</feature>
<feature type="domain" description="Clr5" evidence="5">
    <location>
        <begin position="9"/>
        <end position="61"/>
    </location>
</feature>
<dbReference type="AlphaFoldDB" id="A0AAJ0C072"/>
<dbReference type="InterPro" id="IPR025676">
    <property type="entry name" value="Clr5_dom"/>
</dbReference>
<feature type="compositionally biased region" description="Acidic residues" evidence="4">
    <location>
        <begin position="612"/>
        <end position="628"/>
    </location>
</feature>
<feature type="repeat" description="ANK" evidence="3">
    <location>
        <begin position="1161"/>
        <end position="1193"/>
    </location>
</feature>
<feature type="repeat" description="ANK" evidence="3">
    <location>
        <begin position="812"/>
        <end position="844"/>
    </location>
</feature>
<accession>A0AAJ0C072</accession>
<feature type="repeat" description="ANK" evidence="3">
    <location>
        <begin position="989"/>
        <end position="1023"/>
    </location>
</feature>
<feature type="repeat" description="ANK" evidence="3">
    <location>
        <begin position="776"/>
        <end position="808"/>
    </location>
</feature>
<dbReference type="GO" id="GO:0005634">
    <property type="term" value="C:nucleus"/>
    <property type="evidence" value="ECO:0007669"/>
    <property type="project" value="TreeGrafter"/>
</dbReference>
<comment type="caution">
    <text evidence="6">The sequence shown here is derived from an EMBL/GenBank/DDBJ whole genome shotgun (WGS) entry which is preliminary data.</text>
</comment>
<feature type="repeat" description="ANK" evidence="3">
    <location>
        <begin position="398"/>
        <end position="430"/>
    </location>
</feature>
<feature type="region of interest" description="Disordered" evidence="4">
    <location>
        <begin position="605"/>
        <end position="628"/>
    </location>
</feature>
<dbReference type="PROSITE" id="PS50297">
    <property type="entry name" value="ANK_REP_REGION"/>
    <property type="match status" value="15"/>
</dbReference>
<dbReference type="InterPro" id="IPR036770">
    <property type="entry name" value="Ankyrin_rpt-contain_sf"/>
</dbReference>
<feature type="repeat" description="ANK" evidence="3">
    <location>
        <begin position="1056"/>
        <end position="1088"/>
    </location>
</feature>
<reference evidence="6" key="1">
    <citation type="submission" date="2023-06" db="EMBL/GenBank/DDBJ databases">
        <title>Genome-scale phylogeny and comparative genomics of the fungal order Sordariales.</title>
        <authorList>
            <consortium name="Lawrence Berkeley National Laboratory"/>
            <person name="Hensen N."/>
            <person name="Bonometti L."/>
            <person name="Westerberg I."/>
            <person name="Brannstrom I.O."/>
            <person name="Guillou S."/>
            <person name="Cros-Aarteil S."/>
            <person name="Calhoun S."/>
            <person name="Haridas S."/>
            <person name="Kuo A."/>
            <person name="Mondo S."/>
            <person name="Pangilinan J."/>
            <person name="Riley R."/>
            <person name="Labutti K."/>
            <person name="Andreopoulos B."/>
            <person name="Lipzen A."/>
            <person name="Chen C."/>
            <person name="Yanf M."/>
            <person name="Daum C."/>
            <person name="Ng V."/>
            <person name="Clum A."/>
            <person name="Steindorff A."/>
            <person name="Ohm R."/>
            <person name="Martin F."/>
            <person name="Silar P."/>
            <person name="Natvig D."/>
            <person name="Lalanne C."/>
            <person name="Gautier V."/>
            <person name="Ament-Velasquez S.L."/>
            <person name="Kruys A."/>
            <person name="Hutchinson M.I."/>
            <person name="Powell A.J."/>
            <person name="Barry K."/>
            <person name="Miller A.N."/>
            <person name="Grigoriev I.V."/>
            <person name="Debuchy R."/>
            <person name="Gladieux P."/>
            <person name="Thoren M.H."/>
            <person name="Johannesson H."/>
        </authorList>
    </citation>
    <scope>NUCLEOTIDE SEQUENCE</scope>
    <source>
        <strain evidence="6">8032-3</strain>
    </source>
</reference>
<dbReference type="PANTHER" id="PTHR24193">
    <property type="entry name" value="ANKYRIN REPEAT PROTEIN"/>
    <property type="match status" value="1"/>
</dbReference>
<proteinExistence type="predicted"/>
<sequence length="1220" mass="130082">MATARKISSAEWDSHKARISALYLEENLTLDEVGRRMENEHGFSASKAQYVRKLRQWHVGKNSTNDKWKFAASVVQKRKLEGKETEILINERLISAKKLKKAISRYVGPRFEAEGESVDPMDVPDGVVVRTPPAEAIGGIEFAHIPWFQFQDILESCIIVELMGQTAPAYDFGLSASSSDLSVAWDMDIFADLSGPSNLSWMLPQAQCDLPTGVSENPAYRLPQSTSSDQPSAHWDGTLHASPHPGSPTLEQTDREARRLLGECLGELIDPDCSEYTSKIASNLENIAIERHSGEVVRHVQKLYSKSTLDASFQLLRYAVYLSSNNLLAASRIDKLLAWVIRGGKFCVIEHLIEKKMPTTEIFASNLLLSATRLEEIDTVRALIVRGVDPNTLAGMEVKTTALHEATRKGNSILVRLLLDAGANPNVDEIPTSTTVLELAVTRCHRCAASLAIAEMLIGRGADVNAPVDDWGRRSTLLKSAIHRGDIALAQVLLKAGARVNEATGETGTALQVAASHGNTELVEILIEAGADVDSPIGMAYEDACREAAEQCHYSFFLTPLQIAAVVDKTEMAQVLLEAGANVNGFPSKSYYLRRLGFYEHGGDFESHSDSDSDSDVEDAEDDTDDKDYDPFLCNKGTILTALQAAVANNNAVLVRLLLSLGADVNAIGGQGTALQIASAKHSRRKFMELLLMKGADVNNPAQGLCRMTALQEAAQSGNEDVVQLLLNEGAEINAPPNPIGGRAAIQAAAQSKNLDLVKLLVNLGADVNTDAAPVSGRTCLQAAAEQGDIEMVNFLLQSGANVNGPAARTSHGLTALQAAVRAGHDLILERLLEEGADVNGIPSPSYGVPALCAAIDNNRYELAQLLLDKGANPDGYWDLPTPLSTCVRQLKYDPTATKAIEMARCLIHAGADVNKGSRGESGTPLQMAAQTGLAEVVRCLLDAKADVNAPAVSMFGSTALHRAVNRDHIDIVKLLLSKDANPNQSNWIGDGALHIAVSRWAINDEVIQILVDHGADVNANHGSALQVAAEKGSVQTVQVLLAAGADINAPALGIHGKTALQGAVRTGNIGLVKTLLDAGADINAPPGPGWGGTAIQAAAGSGDVRMVQFLLSHGADVNSPASKSHGATALQKAAIGGHLRIALMLLKMGADVNAAPAPVGGRTALEAAAEHGRLDLVHLLLRNDGEPETIETRCKRAAKLASSSGHLILAKQLREWKKS</sequence>
<dbReference type="Gene3D" id="1.25.40.20">
    <property type="entry name" value="Ankyrin repeat-containing domain"/>
    <property type="match status" value="7"/>
</dbReference>
<feature type="repeat" description="ANK" evidence="3">
    <location>
        <begin position="956"/>
        <end position="988"/>
    </location>
</feature>
<evidence type="ECO:0000259" key="5">
    <source>
        <dbReference type="Pfam" id="PF14420"/>
    </source>
</evidence>
<organism evidence="6 7">
    <name type="scientific">Phialemonium atrogriseum</name>
    <dbReference type="NCBI Taxonomy" id="1093897"/>
    <lineage>
        <taxon>Eukaryota</taxon>
        <taxon>Fungi</taxon>
        <taxon>Dikarya</taxon>
        <taxon>Ascomycota</taxon>
        <taxon>Pezizomycotina</taxon>
        <taxon>Sordariomycetes</taxon>
        <taxon>Sordariomycetidae</taxon>
        <taxon>Cephalothecales</taxon>
        <taxon>Cephalothecaceae</taxon>
        <taxon>Phialemonium</taxon>
    </lineage>
</organism>
<dbReference type="RefSeq" id="XP_060281489.1">
    <property type="nucleotide sequence ID" value="XM_060425560.1"/>
</dbReference>
<feature type="repeat" description="ANK" evidence="3">
    <location>
        <begin position="706"/>
        <end position="738"/>
    </location>
</feature>
<dbReference type="InterPro" id="IPR050663">
    <property type="entry name" value="Ankyrin-SOCS_Box"/>
</dbReference>
<protein>
    <submittedName>
        <fullName evidence="6">Ankyrin repeat-containing domain protein</fullName>
    </submittedName>
</protein>
<feature type="repeat" description="ANK" evidence="3">
    <location>
        <begin position="506"/>
        <end position="534"/>
    </location>
</feature>
<dbReference type="Pfam" id="PF12796">
    <property type="entry name" value="Ank_2"/>
    <property type="match status" value="5"/>
</dbReference>
<dbReference type="PRINTS" id="PR01415">
    <property type="entry name" value="ANKYRIN"/>
</dbReference>
<keyword evidence="2 3" id="KW-0040">ANK repeat</keyword>
<gene>
    <name evidence="6" type="ORF">QBC33DRAFT_496034</name>
</gene>
<dbReference type="SMART" id="SM00248">
    <property type="entry name" value="ANK"/>
    <property type="match status" value="22"/>
</dbReference>
<dbReference type="GO" id="GO:0000976">
    <property type="term" value="F:transcription cis-regulatory region binding"/>
    <property type="evidence" value="ECO:0007669"/>
    <property type="project" value="TreeGrafter"/>
</dbReference>
<feature type="region of interest" description="Disordered" evidence="4">
    <location>
        <begin position="214"/>
        <end position="251"/>
    </location>
</feature>